<sequence length="121" mass="13418">MEKKNVLGKSLQICSLDPITGYFRNGTCDHCQTDNGQHTVCAEVNNDFLAFSKEMGNDLSTPRPEFNFPGLVAGDRWCLCANRWLEAAEAGCAPPIVLDATHERALDIISMSDLEYHKLNT</sequence>
<dbReference type="Pfam" id="PF09996">
    <property type="entry name" value="DUF2237"/>
    <property type="match status" value="1"/>
</dbReference>
<dbReference type="Proteomes" id="UP000054262">
    <property type="component" value="Unassembled WGS sequence"/>
</dbReference>
<evidence type="ECO:0000313" key="2">
    <source>
        <dbReference type="Proteomes" id="UP000054262"/>
    </source>
</evidence>
<comment type="caution">
    <text evidence="1">The sequence shown here is derived from an EMBL/GenBank/DDBJ whole genome shotgun (WGS) entry which is preliminary data.</text>
</comment>
<evidence type="ECO:0008006" key="3">
    <source>
        <dbReference type="Google" id="ProtNLM"/>
    </source>
</evidence>
<keyword evidence="2" id="KW-1185">Reference proteome</keyword>
<accession>A0P4Q1</accession>
<name>A0P4Q1_9PROT</name>
<dbReference type="PANTHER" id="PTHR37466:SF1">
    <property type="entry name" value="SLR1628 PROTEIN"/>
    <property type="match status" value="1"/>
</dbReference>
<dbReference type="Gene3D" id="3.30.56.110">
    <property type="entry name" value="Protein of unknown function DUF2237"/>
    <property type="match status" value="1"/>
</dbReference>
<gene>
    <name evidence="1" type="ORF">MB2181_00520</name>
</gene>
<dbReference type="AlphaFoldDB" id="A0P4Q1"/>
<reference evidence="1 2" key="1">
    <citation type="submission" date="2006-11" db="EMBL/GenBank/DDBJ databases">
        <authorList>
            <person name="Giovannoni S."/>
            <person name="Vergin K."/>
            <person name="Ferriera S."/>
            <person name="Johnson J."/>
            <person name="Kravitz S."/>
            <person name="Beeson K."/>
            <person name="Sutton G."/>
            <person name="Rogers Y.-H."/>
            <person name="Friedman R."/>
            <person name="Frazier M."/>
            <person name="Venter J.C."/>
        </authorList>
    </citation>
    <scope>NUCLEOTIDE SEQUENCE [LARGE SCALE GENOMIC DNA]</scope>
    <source>
        <strain evidence="1 2">HTCC2181</strain>
    </source>
</reference>
<organism evidence="1 2">
    <name type="scientific">Methylophilales bacterium HTCC2181</name>
    <dbReference type="NCBI Taxonomy" id="383631"/>
    <lineage>
        <taxon>Bacteria</taxon>
        <taxon>Pseudomonadati</taxon>
        <taxon>Pseudomonadota</taxon>
        <taxon>Betaproteobacteria</taxon>
        <taxon>Nitrosomonadales</taxon>
        <taxon>OM43 clade</taxon>
    </lineage>
</organism>
<evidence type="ECO:0000313" key="1">
    <source>
        <dbReference type="EMBL" id="EAV46511.1"/>
    </source>
</evidence>
<protein>
    <recommendedName>
        <fullName evidence="3">DUF2237 domain-containing protein</fullName>
    </recommendedName>
</protein>
<dbReference type="InterPro" id="IPR018714">
    <property type="entry name" value="DUF2237"/>
</dbReference>
<dbReference type="EMBL" id="AAUX01000001">
    <property type="protein sequence ID" value="EAV46511.1"/>
    <property type="molecule type" value="Genomic_DNA"/>
</dbReference>
<proteinExistence type="predicted"/>
<dbReference type="OrthoDB" id="9792525at2"/>
<dbReference type="PANTHER" id="PTHR37466">
    <property type="entry name" value="SLR1628 PROTEIN"/>
    <property type="match status" value="1"/>
</dbReference>